<dbReference type="Pfam" id="PF00083">
    <property type="entry name" value="Sugar_tr"/>
    <property type="match status" value="1"/>
</dbReference>
<feature type="transmembrane region" description="Helical" evidence="8">
    <location>
        <begin position="393"/>
        <end position="410"/>
    </location>
</feature>
<dbReference type="SUPFAM" id="SSF103473">
    <property type="entry name" value="MFS general substrate transporter"/>
    <property type="match status" value="1"/>
</dbReference>
<evidence type="ECO:0000313" key="11">
    <source>
        <dbReference type="Proteomes" id="UP000184222"/>
    </source>
</evidence>
<dbReference type="InterPro" id="IPR036259">
    <property type="entry name" value="MFS_trans_sf"/>
</dbReference>
<dbReference type="InterPro" id="IPR005828">
    <property type="entry name" value="MFS_sugar_transport-like"/>
</dbReference>
<dbReference type="GO" id="GO:0022857">
    <property type="term" value="F:transmembrane transporter activity"/>
    <property type="evidence" value="ECO:0007669"/>
    <property type="project" value="InterPro"/>
</dbReference>
<reference evidence="10 11" key="1">
    <citation type="journal article" date="2016" name="Appl. Environ. Microbiol.">
        <title>Whole genome relationships among Francisella bacteria of diverse origin define new species and provide specific regions for detection.</title>
        <authorList>
            <person name="Challacombe J.F."/>
            <person name="Petersen J.M."/>
            <person name="Gallegos-Graves V."/>
            <person name="Hodge D."/>
            <person name="Pillai S."/>
            <person name="Kuske C.R."/>
        </authorList>
    </citation>
    <scope>NUCLEOTIDE SEQUENCE [LARGE SCALE GENOMIC DNA]</scope>
    <source>
        <strain evidence="11">TX07-7310</strain>
    </source>
</reference>
<dbReference type="AlphaFoldDB" id="A0A1L4BS91"/>
<dbReference type="PROSITE" id="PS00217">
    <property type="entry name" value="SUGAR_TRANSPORT_2"/>
    <property type="match status" value="1"/>
</dbReference>
<feature type="transmembrane region" description="Helical" evidence="8">
    <location>
        <begin position="169"/>
        <end position="192"/>
    </location>
</feature>
<keyword evidence="3 7" id="KW-0813">Transport</keyword>
<feature type="transmembrane region" description="Helical" evidence="8">
    <location>
        <begin position="292"/>
        <end position="311"/>
    </location>
</feature>
<evidence type="ECO:0000256" key="8">
    <source>
        <dbReference type="SAM" id="Phobius"/>
    </source>
</evidence>
<dbReference type="Proteomes" id="UP000184222">
    <property type="component" value="Chromosome"/>
</dbReference>
<evidence type="ECO:0000256" key="3">
    <source>
        <dbReference type="ARBA" id="ARBA00022448"/>
    </source>
</evidence>
<feature type="domain" description="Major facilitator superfamily (MFS) profile" evidence="9">
    <location>
        <begin position="17"/>
        <end position="438"/>
    </location>
</feature>
<evidence type="ECO:0000256" key="4">
    <source>
        <dbReference type="ARBA" id="ARBA00022692"/>
    </source>
</evidence>
<dbReference type="EMBL" id="CP016796">
    <property type="protein sequence ID" value="API86713.1"/>
    <property type="molecule type" value="Genomic_DNA"/>
</dbReference>
<comment type="similarity">
    <text evidence="2 7">Belongs to the major facilitator superfamily. Sugar transporter (TC 2.A.1.1) family.</text>
</comment>
<evidence type="ECO:0000256" key="5">
    <source>
        <dbReference type="ARBA" id="ARBA00022989"/>
    </source>
</evidence>
<evidence type="ECO:0000256" key="1">
    <source>
        <dbReference type="ARBA" id="ARBA00004141"/>
    </source>
</evidence>
<feature type="transmembrane region" description="Helical" evidence="8">
    <location>
        <begin position="416"/>
        <end position="434"/>
    </location>
</feature>
<evidence type="ECO:0000259" key="9">
    <source>
        <dbReference type="PROSITE" id="PS50850"/>
    </source>
</evidence>
<dbReference type="RefSeq" id="WP_072712185.1">
    <property type="nucleotide sequence ID" value="NZ_CP016796.1"/>
</dbReference>
<feature type="transmembrane region" description="Helical" evidence="8">
    <location>
        <begin position="108"/>
        <end position="129"/>
    </location>
</feature>
<dbReference type="NCBIfam" id="TIGR00879">
    <property type="entry name" value="SP"/>
    <property type="match status" value="1"/>
</dbReference>
<dbReference type="InterPro" id="IPR020846">
    <property type="entry name" value="MFS_dom"/>
</dbReference>
<dbReference type="PROSITE" id="PS00216">
    <property type="entry name" value="SUGAR_TRANSPORT_1"/>
    <property type="match status" value="1"/>
</dbReference>
<dbReference type="Gene3D" id="1.20.1250.20">
    <property type="entry name" value="MFS general substrate transporter like domains"/>
    <property type="match status" value="1"/>
</dbReference>
<evidence type="ECO:0000313" key="10">
    <source>
        <dbReference type="EMBL" id="API86713.1"/>
    </source>
</evidence>
<dbReference type="PANTHER" id="PTHR48020:SF12">
    <property type="entry name" value="PROTON MYO-INOSITOL COTRANSPORTER"/>
    <property type="match status" value="1"/>
</dbReference>
<protein>
    <submittedName>
        <fullName evidence="10">Sugar:proton symporter</fullName>
    </submittedName>
</protein>
<dbReference type="InterPro" id="IPR005829">
    <property type="entry name" value="Sugar_transporter_CS"/>
</dbReference>
<name>A0A1L4BS91_9GAMM</name>
<feature type="transmembrane region" description="Helical" evidence="8">
    <location>
        <begin position="318"/>
        <end position="337"/>
    </location>
</feature>
<dbReference type="KEGG" id="frx:F7310_04770"/>
<dbReference type="FunFam" id="1.20.1250.20:FF:000134">
    <property type="entry name" value="MFS sugar transporter protein"/>
    <property type="match status" value="1"/>
</dbReference>
<dbReference type="OrthoDB" id="5368493at2"/>
<sequence length="467" mass="51283">MQPQPQQKSSKIYVLIIVAVAAIGGLLFGFDTSIIAGATPFIQKTFVAEHWELELVVSFCVLGAFFGALTSGYFTDRFGRKKAMLATSLLFIVGTLVASLAPNIESLILGRFMLGAAIGIASYAAPLFIAEVAPASKRGSLVLWNGAFLTGGQVIAFIVDYYFTSSGSWRAMIATGLIPAIMLFVGMCFMPYSPKWLFSKGRKHEAYETLTKIRETQHDVSEELSAIKDNLEKSDKPKFSAIFNKNVRPVLYIGLALGIFQQFFGINTVMYYGPYIMSNIGFQGDETKMLMTLSLGIVNFIATIITIIYIDRLGRRKFLLLGSAMAALSLFSMIYLLNNVTSGAVAILALMCLLVYIVGYCISVGSLFWLIISEIFPLNVRGSAMSFVASMQWLANFVVAATFLTILTNLGVSFTFGIYATIATLAFIITYFFVPETKGVHLETIENNLNKGVPTRYLGKDDYSFTN</sequence>
<feature type="transmembrane region" description="Helical" evidence="8">
    <location>
        <begin position="250"/>
        <end position="272"/>
    </location>
</feature>
<keyword evidence="6 8" id="KW-0472">Membrane</keyword>
<proteinExistence type="inferred from homology"/>
<keyword evidence="5 8" id="KW-1133">Transmembrane helix</keyword>
<dbReference type="PRINTS" id="PR00171">
    <property type="entry name" value="SUGRTRNSPORT"/>
</dbReference>
<dbReference type="InterPro" id="IPR050814">
    <property type="entry name" value="Myo-inositol_Transporter"/>
</dbReference>
<evidence type="ECO:0000256" key="2">
    <source>
        <dbReference type="ARBA" id="ARBA00010992"/>
    </source>
</evidence>
<organism evidence="10 11">
    <name type="scientific">Francisella uliginis</name>
    <dbReference type="NCBI Taxonomy" id="573570"/>
    <lineage>
        <taxon>Bacteria</taxon>
        <taxon>Pseudomonadati</taxon>
        <taxon>Pseudomonadota</taxon>
        <taxon>Gammaproteobacteria</taxon>
        <taxon>Thiotrichales</taxon>
        <taxon>Francisellaceae</taxon>
        <taxon>Francisella</taxon>
    </lineage>
</organism>
<comment type="subcellular location">
    <subcellularLocation>
        <location evidence="1">Membrane</location>
        <topology evidence="1">Multi-pass membrane protein</topology>
    </subcellularLocation>
</comment>
<dbReference type="GO" id="GO:0016020">
    <property type="term" value="C:membrane"/>
    <property type="evidence" value="ECO:0007669"/>
    <property type="project" value="UniProtKB-SubCell"/>
</dbReference>
<gene>
    <name evidence="10" type="ORF">F7310_04770</name>
</gene>
<dbReference type="PANTHER" id="PTHR48020">
    <property type="entry name" value="PROTON MYO-INOSITOL COTRANSPORTER"/>
    <property type="match status" value="1"/>
</dbReference>
<keyword evidence="11" id="KW-1185">Reference proteome</keyword>
<feature type="transmembrane region" description="Helical" evidence="8">
    <location>
        <begin position="55"/>
        <end position="74"/>
    </location>
</feature>
<dbReference type="STRING" id="573570.F7310_04770"/>
<feature type="transmembrane region" description="Helical" evidence="8">
    <location>
        <begin position="83"/>
        <end position="102"/>
    </location>
</feature>
<feature type="transmembrane region" description="Helical" evidence="8">
    <location>
        <begin position="12"/>
        <end position="35"/>
    </location>
</feature>
<feature type="transmembrane region" description="Helical" evidence="8">
    <location>
        <begin position="141"/>
        <end position="163"/>
    </location>
</feature>
<evidence type="ECO:0000256" key="7">
    <source>
        <dbReference type="RuleBase" id="RU003346"/>
    </source>
</evidence>
<dbReference type="PROSITE" id="PS50850">
    <property type="entry name" value="MFS"/>
    <property type="match status" value="1"/>
</dbReference>
<feature type="transmembrane region" description="Helical" evidence="8">
    <location>
        <begin position="343"/>
        <end position="372"/>
    </location>
</feature>
<keyword evidence="4 8" id="KW-0812">Transmembrane</keyword>
<dbReference type="InterPro" id="IPR003663">
    <property type="entry name" value="Sugar/inositol_transpt"/>
</dbReference>
<accession>A0A1L4BS91</accession>
<evidence type="ECO:0000256" key="6">
    <source>
        <dbReference type="ARBA" id="ARBA00023136"/>
    </source>
</evidence>